<evidence type="ECO:0000313" key="1">
    <source>
        <dbReference type="EMBL" id="MBL0388378.1"/>
    </source>
</evidence>
<dbReference type="Pfam" id="PF07849">
    <property type="entry name" value="DUF1641"/>
    <property type="match status" value="1"/>
</dbReference>
<reference evidence="1 2" key="1">
    <citation type="submission" date="2021-01" db="EMBL/GenBank/DDBJ databases">
        <title>Tumebacillus sp. strain ITR2 16S ribosomal RNA gene Genome sequencing and assembly.</title>
        <authorList>
            <person name="Kang M."/>
        </authorList>
    </citation>
    <scope>NUCLEOTIDE SEQUENCE [LARGE SCALE GENOMIC DNA]</scope>
    <source>
        <strain evidence="1 2">ITR2</strain>
    </source>
</reference>
<dbReference type="InterPro" id="IPR012440">
    <property type="entry name" value="DUF1641"/>
</dbReference>
<dbReference type="EMBL" id="JAEQNB010000005">
    <property type="protein sequence ID" value="MBL0388378.1"/>
    <property type="molecule type" value="Genomic_DNA"/>
</dbReference>
<dbReference type="PANTHER" id="PTHR38433">
    <property type="match status" value="1"/>
</dbReference>
<gene>
    <name evidence="1" type="ORF">JJB07_17370</name>
</gene>
<keyword evidence="2" id="KW-1185">Reference proteome</keyword>
<accession>A0ABS1JFM9</accession>
<name>A0ABS1JFM9_9BACL</name>
<sequence>MAKPIRIVRKLELTPEERQQQAMQELTQSLTDNQEALQQSLKLVRELHESGALELVTALLQSREQVAKIAVDQLVKPSVTQTINNAMAVAGAVGQLNPDVTKKVVGGVVNGMERAAEVLESNEKVGLFDLVKALRDPAVNKALALGLGFLRGFGEKI</sequence>
<comment type="caution">
    <text evidence="1">The sequence shown here is derived from an EMBL/GenBank/DDBJ whole genome shotgun (WGS) entry which is preliminary data.</text>
</comment>
<proteinExistence type="predicted"/>
<dbReference type="RefSeq" id="WP_201637221.1">
    <property type="nucleotide sequence ID" value="NZ_JAEQNB010000005.1"/>
</dbReference>
<dbReference type="PANTHER" id="PTHR38433:SF1">
    <property type="entry name" value="DUF1641 DOMAIN-CONTAINING PROTEIN"/>
    <property type="match status" value="1"/>
</dbReference>
<dbReference type="Proteomes" id="UP000602284">
    <property type="component" value="Unassembled WGS sequence"/>
</dbReference>
<protein>
    <submittedName>
        <fullName evidence="1">DUF1641 domain-containing protein</fullName>
    </submittedName>
</protein>
<evidence type="ECO:0000313" key="2">
    <source>
        <dbReference type="Proteomes" id="UP000602284"/>
    </source>
</evidence>
<organism evidence="1 2">
    <name type="scientific">Tumebacillus amylolyticus</name>
    <dbReference type="NCBI Taxonomy" id="2801339"/>
    <lineage>
        <taxon>Bacteria</taxon>
        <taxon>Bacillati</taxon>
        <taxon>Bacillota</taxon>
        <taxon>Bacilli</taxon>
        <taxon>Bacillales</taxon>
        <taxon>Alicyclobacillaceae</taxon>
        <taxon>Tumebacillus</taxon>
    </lineage>
</organism>